<dbReference type="OrthoDB" id="2789670at2759"/>
<keyword evidence="5" id="KW-1133">Transmembrane helix</keyword>
<dbReference type="AlphaFoldDB" id="A0A6J1CRF4"/>
<evidence type="ECO:0000256" key="8">
    <source>
        <dbReference type="RuleBase" id="RU000461"/>
    </source>
</evidence>
<proteinExistence type="inferred from homology"/>
<keyword evidence="6 7" id="KW-0408">Iron</keyword>
<evidence type="ECO:0000256" key="3">
    <source>
        <dbReference type="ARBA" id="ARBA00022692"/>
    </source>
</evidence>
<dbReference type="SUPFAM" id="SSF48264">
    <property type="entry name" value="Cytochrome P450"/>
    <property type="match status" value="1"/>
</dbReference>
<comment type="cofactor">
    <cofactor evidence="7">
        <name>heme</name>
        <dbReference type="ChEBI" id="CHEBI:30413"/>
    </cofactor>
</comment>
<dbReference type="GO" id="GO:0016020">
    <property type="term" value="C:membrane"/>
    <property type="evidence" value="ECO:0007669"/>
    <property type="project" value="UniProtKB-SubCell"/>
</dbReference>
<dbReference type="GeneID" id="111013901"/>
<dbReference type="GO" id="GO:0016705">
    <property type="term" value="F:oxidoreductase activity, acting on paired donors, with incorporation or reduction of molecular oxygen"/>
    <property type="evidence" value="ECO:0007669"/>
    <property type="project" value="InterPro"/>
</dbReference>
<accession>A0A6J1CRF4</accession>
<feature type="binding site" description="axial binding residue" evidence="7">
    <location>
        <position position="417"/>
    </location>
    <ligand>
        <name>heme</name>
        <dbReference type="ChEBI" id="CHEBI:30413"/>
    </ligand>
    <ligandPart>
        <name>Fe</name>
        <dbReference type="ChEBI" id="CHEBI:18248"/>
    </ligandPart>
</feature>
<dbReference type="InterPro" id="IPR017972">
    <property type="entry name" value="Cyt_P450_CS"/>
</dbReference>
<keyword evidence="9" id="KW-0732">Signal</keyword>
<evidence type="ECO:0000256" key="2">
    <source>
        <dbReference type="ARBA" id="ARBA00010617"/>
    </source>
</evidence>
<dbReference type="InterPro" id="IPR036396">
    <property type="entry name" value="Cyt_P450_sf"/>
</dbReference>
<evidence type="ECO:0000256" key="1">
    <source>
        <dbReference type="ARBA" id="ARBA00004167"/>
    </source>
</evidence>
<evidence type="ECO:0000256" key="9">
    <source>
        <dbReference type="SAM" id="SignalP"/>
    </source>
</evidence>
<organism evidence="10 11">
    <name type="scientific">Momordica charantia</name>
    <name type="common">Bitter gourd</name>
    <name type="synonym">Balsam pear</name>
    <dbReference type="NCBI Taxonomy" id="3673"/>
    <lineage>
        <taxon>Eukaryota</taxon>
        <taxon>Viridiplantae</taxon>
        <taxon>Streptophyta</taxon>
        <taxon>Embryophyta</taxon>
        <taxon>Tracheophyta</taxon>
        <taxon>Spermatophyta</taxon>
        <taxon>Magnoliopsida</taxon>
        <taxon>eudicotyledons</taxon>
        <taxon>Gunneridae</taxon>
        <taxon>Pentapetalae</taxon>
        <taxon>rosids</taxon>
        <taxon>fabids</taxon>
        <taxon>Cucurbitales</taxon>
        <taxon>Cucurbitaceae</taxon>
        <taxon>Momordiceae</taxon>
        <taxon>Momordica</taxon>
    </lineage>
</organism>
<dbReference type="Proteomes" id="UP000504603">
    <property type="component" value="Unplaced"/>
</dbReference>
<dbReference type="GO" id="GO:0005506">
    <property type="term" value="F:iron ion binding"/>
    <property type="evidence" value="ECO:0007669"/>
    <property type="project" value="InterPro"/>
</dbReference>
<dbReference type="InterPro" id="IPR001128">
    <property type="entry name" value="Cyt_P450"/>
</dbReference>
<evidence type="ECO:0000256" key="6">
    <source>
        <dbReference type="ARBA" id="ARBA00023004"/>
    </source>
</evidence>
<evidence type="ECO:0000256" key="4">
    <source>
        <dbReference type="ARBA" id="ARBA00022723"/>
    </source>
</evidence>
<evidence type="ECO:0000256" key="5">
    <source>
        <dbReference type="ARBA" id="ARBA00022989"/>
    </source>
</evidence>
<dbReference type="PANTHER" id="PTHR24286">
    <property type="entry name" value="CYTOCHROME P450 26"/>
    <property type="match status" value="1"/>
</dbReference>
<dbReference type="GO" id="GO:0004497">
    <property type="term" value="F:monooxygenase activity"/>
    <property type="evidence" value="ECO:0007669"/>
    <property type="project" value="UniProtKB-KW"/>
</dbReference>
<keyword evidence="7 8" id="KW-0349">Heme</keyword>
<keyword evidence="4 7" id="KW-0479">Metal-binding</keyword>
<keyword evidence="8" id="KW-0503">Monooxygenase</keyword>
<keyword evidence="10" id="KW-1185">Reference proteome</keyword>
<feature type="signal peptide" evidence="9">
    <location>
        <begin position="1"/>
        <end position="22"/>
    </location>
</feature>
<name>A0A6J1CRF4_MOMCH</name>
<gene>
    <name evidence="11" type="primary">LOC111013901</name>
</gene>
<dbReference type="KEGG" id="mcha:111013901"/>
<protein>
    <submittedName>
        <fullName evidence="11">Cytochrome P450 90A1</fullName>
    </submittedName>
</protein>
<reference evidence="11" key="1">
    <citation type="submission" date="2025-08" db="UniProtKB">
        <authorList>
            <consortium name="RefSeq"/>
        </authorList>
    </citation>
    <scope>IDENTIFICATION</scope>
    <source>
        <strain evidence="11">OHB3-1</strain>
    </source>
</reference>
<dbReference type="PRINTS" id="PR00463">
    <property type="entry name" value="EP450I"/>
</dbReference>
<dbReference type="PROSITE" id="PS00086">
    <property type="entry name" value="CYTOCHROME_P450"/>
    <property type="match status" value="1"/>
</dbReference>
<dbReference type="InterPro" id="IPR002401">
    <property type="entry name" value="Cyt_P450_E_grp-I"/>
</dbReference>
<dbReference type="GO" id="GO:0020037">
    <property type="term" value="F:heme binding"/>
    <property type="evidence" value="ECO:0007669"/>
    <property type="project" value="InterPro"/>
</dbReference>
<keyword evidence="8" id="KW-0560">Oxidoreductase</keyword>
<dbReference type="GO" id="GO:0016132">
    <property type="term" value="P:brassinosteroid biosynthetic process"/>
    <property type="evidence" value="ECO:0007669"/>
    <property type="project" value="TreeGrafter"/>
</dbReference>
<evidence type="ECO:0000313" key="11">
    <source>
        <dbReference type="RefSeq" id="XP_022144144.1"/>
    </source>
</evidence>
<keyword evidence="5" id="KW-0472">Membrane</keyword>
<dbReference type="Gene3D" id="1.10.630.10">
    <property type="entry name" value="Cytochrome P450"/>
    <property type="match status" value="1"/>
</dbReference>
<dbReference type="PRINTS" id="PR00385">
    <property type="entry name" value="P450"/>
</dbReference>
<evidence type="ECO:0000313" key="10">
    <source>
        <dbReference type="Proteomes" id="UP000504603"/>
    </source>
</evidence>
<dbReference type="GO" id="GO:0010268">
    <property type="term" value="P:brassinosteroid homeostasis"/>
    <property type="evidence" value="ECO:0007669"/>
    <property type="project" value="TreeGrafter"/>
</dbReference>
<dbReference type="Pfam" id="PF00067">
    <property type="entry name" value="p450"/>
    <property type="match status" value="1"/>
</dbReference>
<sequence length="471" mass="52999">MPCLSALCFCCLGAALLFLLRSRPNRSTCPSHSPPGTTGLPLVGETLQFMAAINTTNGVYDFVRIRCLRYGRCFKTRIFGGTHVFVSSTESAKLILSDGGGKFTKKYISSIAALLGGRSLLCASHEYHKFLRARLTNLFSATFLASFVPQFDQQILYALRTWETGSTILLLNQALKITCKAMCKMLMSLESENELEVLQKEVAHVCEAMLAFPWRFPGTRFHNGLKARERIIEVLEKVIRERRRSKAQHEDFLQRLLKEEEGGGTLSDAEIVDNILTMLIAGQDTTASAITWMVKFLDENQDVLQNLREEQLEILGKRASSSILTLEDLGNMSYAAKIVKESLRLASVVPWFPRLVLQDSHIQGYKIKKGWNVNIDVRSLHTDPCVYNDPAKFNPYRFDEEGKAYSFLAFGMGGRQCLGMNMAKAMMLVFLHRLVTSYRWKVMDSDSSIEKWALFSKLKSGCPIVVTHIGS</sequence>
<dbReference type="PANTHER" id="PTHR24286:SF189">
    <property type="entry name" value="CYTOCHROME P450, FAMILY 722, SUBFAMILY A, POLYPEPTIDE 1"/>
    <property type="match status" value="1"/>
</dbReference>
<comment type="similarity">
    <text evidence="2 8">Belongs to the cytochrome P450 family.</text>
</comment>
<comment type="subcellular location">
    <subcellularLocation>
        <location evidence="1">Membrane</location>
        <topology evidence="1">Single-pass membrane protein</topology>
    </subcellularLocation>
</comment>
<feature type="chain" id="PRO_5026805427" evidence="9">
    <location>
        <begin position="23"/>
        <end position="471"/>
    </location>
</feature>
<dbReference type="RefSeq" id="XP_022144144.1">
    <property type="nucleotide sequence ID" value="XM_022288452.1"/>
</dbReference>
<dbReference type="GO" id="GO:0016125">
    <property type="term" value="P:sterol metabolic process"/>
    <property type="evidence" value="ECO:0007669"/>
    <property type="project" value="TreeGrafter"/>
</dbReference>
<keyword evidence="3" id="KW-0812">Transmembrane</keyword>
<dbReference type="CDD" id="cd11043">
    <property type="entry name" value="CYP90-like"/>
    <property type="match status" value="1"/>
</dbReference>
<evidence type="ECO:0000256" key="7">
    <source>
        <dbReference type="PIRSR" id="PIRSR602401-1"/>
    </source>
</evidence>